<accession>A0A6I4IT99</accession>
<comment type="caution">
    <text evidence="1">The sequence shown here is derived from an EMBL/GenBank/DDBJ whole genome shotgun (WGS) entry which is preliminary data.</text>
</comment>
<gene>
    <name evidence="1" type="ORF">GOQ30_13095</name>
</gene>
<dbReference type="EMBL" id="WQLW01000010">
    <property type="protein sequence ID" value="MVO10102.1"/>
    <property type="molecule type" value="Genomic_DNA"/>
</dbReference>
<protein>
    <recommendedName>
        <fullName evidence="3">Outer membrane protein beta-barrel domain-containing protein</fullName>
    </recommendedName>
</protein>
<keyword evidence="2" id="KW-1185">Reference proteome</keyword>
<dbReference type="RefSeq" id="WP_140998489.1">
    <property type="nucleotide sequence ID" value="NZ_VDCZ01000010.1"/>
</dbReference>
<evidence type="ECO:0000313" key="1">
    <source>
        <dbReference type="EMBL" id="MVO10102.1"/>
    </source>
</evidence>
<proteinExistence type="predicted"/>
<dbReference type="AlphaFoldDB" id="A0A6I4IT99"/>
<sequence length="186" mass="20938">MKFKALFFIVFVYQFNFGQVETIINENQTPTEKFTYTQFDIAVPLKGNKNRGAYYSDGSRDDNWFVPDGLGAKFGYGVHYKKWIGLSANSGIDFYGSYKLVTVPVFTNLRISPRIGDESRITLQYGIGKSFAVGRGHLQGSYQKISIGLEFEGICLFIEGNNHGYTVGNSIDEVYSINLGFCLFSF</sequence>
<organism evidence="1 2">
    <name type="scientific">Flavobacterium profundi</name>
    <dbReference type="NCBI Taxonomy" id="1774945"/>
    <lineage>
        <taxon>Bacteria</taxon>
        <taxon>Pseudomonadati</taxon>
        <taxon>Bacteroidota</taxon>
        <taxon>Flavobacteriia</taxon>
        <taxon>Flavobacteriales</taxon>
        <taxon>Flavobacteriaceae</taxon>
        <taxon>Flavobacterium</taxon>
    </lineage>
</organism>
<evidence type="ECO:0000313" key="2">
    <source>
        <dbReference type="Proteomes" id="UP000431264"/>
    </source>
</evidence>
<evidence type="ECO:0008006" key="3">
    <source>
        <dbReference type="Google" id="ProtNLM"/>
    </source>
</evidence>
<name>A0A6I4IT99_9FLAO</name>
<dbReference type="Proteomes" id="UP000431264">
    <property type="component" value="Unassembled WGS sequence"/>
</dbReference>
<reference evidence="2" key="1">
    <citation type="submission" date="2019-05" db="EMBL/GenBank/DDBJ databases">
        <title>Flavobacterium profundi sp. nov., isolated from a deep-sea seamount.</title>
        <authorList>
            <person name="Zhang D.-C."/>
        </authorList>
    </citation>
    <scope>NUCLEOTIDE SEQUENCE [LARGE SCALE GENOMIC DNA]</scope>
    <source>
        <strain evidence="2">TP390</strain>
    </source>
</reference>
<dbReference type="OrthoDB" id="1346785at2"/>